<sequence length="194" mass="22242">MDYLSKIWQKTNLVRTALSNVYDTGIIFPGIKCDGPSYNALVAVLCPNNMETTFPHPSNPEIKIAVIFDICHMMKLARKTFASFGVKKNQKGEDIRWRFINELYLFQKHEGLNAETKLQKTDIEWRRMKMKVNLACQTLPRSVADALDMLSKDFQDKAFSNCTATVEFIRIFEALFDIFNSRNILGSSSKAPFI</sequence>
<name>A0A0K2T4P1_LEPSM</name>
<reference evidence="2" key="1">
    <citation type="submission" date="2014-05" db="EMBL/GenBank/DDBJ databases">
        <authorList>
            <person name="Chronopoulou M."/>
        </authorList>
    </citation>
    <scope>NUCLEOTIDE SEQUENCE</scope>
    <source>
        <tissue evidence="2">Whole organism</tissue>
    </source>
</reference>
<dbReference type="Pfam" id="PF21788">
    <property type="entry name" value="TNP-like_GBD"/>
    <property type="match status" value="1"/>
</dbReference>
<protein>
    <submittedName>
        <fullName evidence="2">DNA transposase THAP9like [Danio rerio]</fullName>
    </submittedName>
</protein>
<organism evidence="2">
    <name type="scientific">Lepeophtheirus salmonis</name>
    <name type="common">Salmon louse</name>
    <name type="synonym">Caligus salmonis</name>
    <dbReference type="NCBI Taxonomy" id="72036"/>
    <lineage>
        <taxon>Eukaryota</taxon>
        <taxon>Metazoa</taxon>
        <taxon>Ecdysozoa</taxon>
        <taxon>Arthropoda</taxon>
        <taxon>Crustacea</taxon>
        <taxon>Multicrustacea</taxon>
        <taxon>Hexanauplia</taxon>
        <taxon>Copepoda</taxon>
        <taxon>Siphonostomatoida</taxon>
        <taxon>Caligidae</taxon>
        <taxon>Lepeophtheirus</taxon>
    </lineage>
</organism>
<accession>A0A0K2T4P1</accession>
<evidence type="ECO:0000313" key="2">
    <source>
        <dbReference type="EMBL" id="CDW21049.1"/>
    </source>
</evidence>
<dbReference type="EMBL" id="HACA01003688">
    <property type="protein sequence ID" value="CDW21049.1"/>
    <property type="molecule type" value="Transcribed_RNA"/>
</dbReference>
<dbReference type="InterPro" id="IPR048366">
    <property type="entry name" value="TNP-like_GBD"/>
</dbReference>
<dbReference type="AlphaFoldDB" id="A0A0K2T4P1"/>
<evidence type="ECO:0000259" key="1">
    <source>
        <dbReference type="Pfam" id="PF21788"/>
    </source>
</evidence>
<feature type="domain" description="Transposable element P transposase-like GTP-binding insertion" evidence="1">
    <location>
        <begin position="71"/>
        <end position="192"/>
    </location>
</feature>
<proteinExistence type="predicted"/>